<proteinExistence type="predicted"/>
<gene>
    <name evidence="1" type="ORF">BECKSD772F_GA0070984_102617</name>
</gene>
<name>A0A450YAS9_9GAMM</name>
<dbReference type="EMBL" id="CAADFR010000026">
    <property type="protein sequence ID" value="VFK38605.1"/>
    <property type="molecule type" value="Genomic_DNA"/>
</dbReference>
<accession>A0A450YAS9</accession>
<reference evidence="1" key="1">
    <citation type="submission" date="2019-02" db="EMBL/GenBank/DDBJ databases">
        <authorList>
            <person name="Gruber-Vodicka R. H."/>
            <person name="Seah K. B. B."/>
        </authorList>
    </citation>
    <scope>NUCLEOTIDE SEQUENCE</scope>
    <source>
        <strain evidence="1">BECK_S1321</strain>
    </source>
</reference>
<evidence type="ECO:0000313" key="1">
    <source>
        <dbReference type="EMBL" id="VFK38605.1"/>
    </source>
</evidence>
<sequence length="57" mass="6491">MSLEECLLPNAEQSIVEIEAFEENTITEILEGIGLPRESIKLVLFVDGVHQWIDELH</sequence>
<organism evidence="1">
    <name type="scientific">Candidatus Kentrum sp. SD</name>
    <dbReference type="NCBI Taxonomy" id="2126332"/>
    <lineage>
        <taxon>Bacteria</taxon>
        <taxon>Pseudomonadati</taxon>
        <taxon>Pseudomonadota</taxon>
        <taxon>Gammaproteobacteria</taxon>
        <taxon>Candidatus Kentrum</taxon>
    </lineage>
</organism>
<dbReference type="AlphaFoldDB" id="A0A450YAS9"/>
<protein>
    <submittedName>
        <fullName evidence="1">Uncharacterized protein</fullName>
    </submittedName>
</protein>